<comment type="caution">
    <text evidence="1">The sequence shown here is derived from an EMBL/GenBank/DDBJ whole genome shotgun (WGS) entry which is preliminary data.</text>
</comment>
<name>A0A317ZTI1_9MICO</name>
<sequence>MPTTLLHTRPAHRALSPVVMTASLVAVPAGTHGPADLPLSVDRAAAHSLDRIALWAAQPTAVGRAA</sequence>
<dbReference type="EMBL" id="QHLY01000012">
    <property type="protein sequence ID" value="PXA68443.1"/>
    <property type="molecule type" value="Genomic_DNA"/>
</dbReference>
<dbReference type="OrthoDB" id="5119677at2"/>
<organism evidence="1 2">
    <name type="scientific">Cryobacterium arcticum</name>
    <dbReference type="NCBI Taxonomy" id="670052"/>
    <lineage>
        <taxon>Bacteria</taxon>
        <taxon>Bacillati</taxon>
        <taxon>Actinomycetota</taxon>
        <taxon>Actinomycetes</taxon>
        <taxon>Micrococcales</taxon>
        <taxon>Microbacteriaceae</taxon>
        <taxon>Cryobacterium</taxon>
    </lineage>
</organism>
<evidence type="ECO:0000313" key="1">
    <source>
        <dbReference type="EMBL" id="PXA68443.1"/>
    </source>
</evidence>
<dbReference type="RefSeq" id="WP_110128110.1">
    <property type="nucleotide sequence ID" value="NZ_QHLY01000012.1"/>
</dbReference>
<proteinExistence type="predicted"/>
<dbReference type="Proteomes" id="UP000246722">
    <property type="component" value="Unassembled WGS sequence"/>
</dbReference>
<accession>A0A317ZTI1</accession>
<protein>
    <submittedName>
        <fullName evidence="1">Uncharacterized protein</fullName>
    </submittedName>
</protein>
<reference evidence="1 2" key="1">
    <citation type="submission" date="2018-05" db="EMBL/GenBank/DDBJ databases">
        <title>Genetic diversity of glacier-inhabiting Cryobacterium bacteria in China and description of Cryobacterium mengkeensis sp. nov. and Arthrobacter glacialis sp. nov.</title>
        <authorList>
            <person name="Liu Q."/>
            <person name="Xin Y.-H."/>
        </authorList>
    </citation>
    <scope>NUCLEOTIDE SEQUENCE [LARGE SCALE GENOMIC DNA]</scope>
    <source>
        <strain evidence="1 2">SK-1</strain>
    </source>
</reference>
<keyword evidence="2" id="KW-1185">Reference proteome</keyword>
<gene>
    <name evidence="1" type="ORF">CTB96_17760</name>
</gene>
<dbReference type="AlphaFoldDB" id="A0A317ZTI1"/>
<evidence type="ECO:0000313" key="2">
    <source>
        <dbReference type="Proteomes" id="UP000246722"/>
    </source>
</evidence>